<reference evidence="1" key="2">
    <citation type="journal article" date="2015" name="Fish Shellfish Immunol.">
        <title>Early steps in the European eel (Anguilla anguilla)-Vibrio vulnificus interaction in the gills: Role of the RtxA13 toxin.</title>
        <authorList>
            <person name="Callol A."/>
            <person name="Pajuelo D."/>
            <person name="Ebbesson L."/>
            <person name="Teles M."/>
            <person name="MacKenzie S."/>
            <person name="Amaro C."/>
        </authorList>
    </citation>
    <scope>NUCLEOTIDE SEQUENCE</scope>
</reference>
<protein>
    <submittedName>
        <fullName evidence="1">Uncharacterized protein</fullName>
    </submittedName>
</protein>
<name>A0A0E9S378_ANGAN</name>
<dbReference type="AlphaFoldDB" id="A0A0E9S378"/>
<sequence>MAHCGKCYSTRKSCMDLITKDIFIILSLVNMLFL</sequence>
<accession>A0A0E9S378</accession>
<dbReference type="EMBL" id="GBXM01073599">
    <property type="protein sequence ID" value="JAH34978.1"/>
    <property type="molecule type" value="Transcribed_RNA"/>
</dbReference>
<proteinExistence type="predicted"/>
<organism evidence="1">
    <name type="scientific">Anguilla anguilla</name>
    <name type="common">European freshwater eel</name>
    <name type="synonym">Muraena anguilla</name>
    <dbReference type="NCBI Taxonomy" id="7936"/>
    <lineage>
        <taxon>Eukaryota</taxon>
        <taxon>Metazoa</taxon>
        <taxon>Chordata</taxon>
        <taxon>Craniata</taxon>
        <taxon>Vertebrata</taxon>
        <taxon>Euteleostomi</taxon>
        <taxon>Actinopterygii</taxon>
        <taxon>Neopterygii</taxon>
        <taxon>Teleostei</taxon>
        <taxon>Anguilliformes</taxon>
        <taxon>Anguillidae</taxon>
        <taxon>Anguilla</taxon>
    </lineage>
</organism>
<evidence type="ECO:0000313" key="1">
    <source>
        <dbReference type="EMBL" id="JAH34978.1"/>
    </source>
</evidence>
<reference evidence="1" key="1">
    <citation type="submission" date="2014-11" db="EMBL/GenBank/DDBJ databases">
        <authorList>
            <person name="Amaro Gonzalez C."/>
        </authorList>
    </citation>
    <scope>NUCLEOTIDE SEQUENCE</scope>
</reference>